<dbReference type="OMA" id="PRSITCN"/>
<feature type="chain" id="PRO_5044664439" evidence="1">
    <location>
        <begin position="36"/>
        <end position="174"/>
    </location>
</feature>
<dbReference type="InterPro" id="IPR052976">
    <property type="entry name" value="Scoloptoxin-like"/>
</dbReference>
<feature type="domain" description="Chitin-binding type-2" evidence="2">
    <location>
        <begin position="90"/>
        <end position="148"/>
    </location>
</feature>
<dbReference type="AlphaFoldDB" id="A0A8B7P3A7"/>
<organism evidence="3 5">
    <name type="scientific">Hyalella azteca</name>
    <name type="common">Amphipod</name>
    <dbReference type="NCBI Taxonomy" id="294128"/>
    <lineage>
        <taxon>Eukaryota</taxon>
        <taxon>Metazoa</taxon>
        <taxon>Ecdysozoa</taxon>
        <taxon>Arthropoda</taxon>
        <taxon>Crustacea</taxon>
        <taxon>Multicrustacea</taxon>
        <taxon>Malacostraca</taxon>
        <taxon>Eumalacostraca</taxon>
        <taxon>Peracarida</taxon>
        <taxon>Amphipoda</taxon>
        <taxon>Senticaudata</taxon>
        <taxon>Talitrida</taxon>
        <taxon>Talitroidea</taxon>
        <taxon>Hyalellidae</taxon>
        <taxon>Hyalella</taxon>
    </lineage>
</organism>
<dbReference type="SUPFAM" id="SSF57625">
    <property type="entry name" value="Invertebrate chitin-binding proteins"/>
    <property type="match status" value="1"/>
</dbReference>
<dbReference type="Pfam" id="PF01607">
    <property type="entry name" value="CBM_14"/>
    <property type="match status" value="1"/>
</dbReference>
<dbReference type="SMART" id="SM00494">
    <property type="entry name" value="ChtBD2"/>
    <property type="match status" value="1"/>
</dbReference>
<dbReference type="PANTHER" id="PTHR22933:SF42">
    <property type="entry name" value="FI18455P1-RELATED"/>
    <property type="match status" value="1"/>
</dbReference>
<dbReference type="InterPro" id="IPR002557">
    <property type="entry name" value="Chitin-bd_dom"/>
</dbReference>
<evidence type="ECO:0000256" key="1">
    <source>
        <dbReference type="SAM" id="SignalP"/>
    </source>
</evidence>
<protein>
    <submittedName>
        <fullName evidence="4 5">Uncharacterized protein LOC108676863</fullName>
    </submittedName>
</protein>
<sequence>MKNFLGYQQFENLNKRRSSQLSMLALPLLLLVTLGERSAQGQSSQKYDPEAPPQLYHPRCEITDTDPDADCIFGTAGRDYPVLDQVPRTAFGCGTLLPGIYADIDAACQVYHFCLHDGNKFSFLCPNGTMFNQAYFVCDLWFNVDCPRSKEFYALNENIYRNPNLPGPKENTYS</sequence>
<dbReference type="RefSeq" id="XP_018020500.1">
    <property type="nucleotide sequence ID" value="XM_018165011.1"/>
</dbReference>
<dbReference type="OrthoDB" id="6364363at2759"/>
<reference evidence="4 5" key="1">
    <citation type="submission" date="2025-04" db="UniProtKB">
        <authorList>
            <consortium name="RefSeq"/>
        </authorList>
    </citation>
    <scope>IDENTIFICATION</scope>
    <source>
        <tissue evidence="4 5">Whole organism</tissue>
    </source>
</reference>
<keyword evidence="3" id="KW-1185">Reference proteome</keyword>
<dbReference type="RefSeq" id="XP_018020502.1">
    <property type="nucleotide sequence ID" value="XM_018165013.1"/>
</dbReference>
<gene>
    <name evidence="4 5" type="primary">LOC108676863</name>
</gene>
<accession>A0A8B7P3A7</accession>
<name>A0A8B7P3A7_HYAAZ</name>
<dbReference type="GO" id="GO:0008061">
    <property type="term" value="F:chitin binding"/>
    <property type="evidence" value="ECO:0007669"/>
    <property type="project" value="InterPro"/>
</dbReference>
<dbReference type="Proteomes" id="UP000694843">
    <property type="component" value="Unplaced"/>
</dbReference>
<keyword evidence="1" id="KW-0732">Signal</keyword>
<feature type="signal peptide" evidence="1">
    <location>
        <begin position="1"/>
        <end position="35"/>
    </location>
</feature>
<evidence type="ECO:0000313" key="5">
    <source>
        <dbReference type="RefSeq" id="XP_018020502.1"/>
    </source>
</evidence>
<dbReference type="KEGG" id="hazt:108676863"/>
<dbReference type="InterPro" id="IPR036508">
    <property type="entry name" value="Chitin-bd_dom_sf"/>
</dbReference>
<dbReference type="GO" id="GO:0005576">
    <property type="term" value="C:extracellular region"/>
    <property type="evidence" value="ECO:0007669"/>
    <property type="project" value="InterPro"/>
</dbReference>
<evidence type="ECO:0000313" key="3">
    <source>
        <dbReference type="Proteomes" id="UP000694843"/>
    </source>
</evidence>
<proteinExistence type="predicted"/>
<evidence type="ECO:0000259" key="2">
    <source>
        <dbReference type="PROSITE" id="PS50940"/>
    </source>
</evidence>
<evidence type="ECO:0000313" key="4">
    <source>
        <dbReference type="RefSeq" id="XP_018020500.1"/>
    </source>
</evidence>
<dbReference type="PANTHER" id="PTHR22933">
    <property type="entry name" value="FI18007P1-RELATED"/>
    <property type="match status" value="1"/>
</dbReference>
<dbReference type="Gene3D" id="2.170.140.10">
    <property type="entry name" value="Chitin binding domain"/>
    <property type="match status" value="1"/>
</dbReference>
<dbReference type="GeneID" id="108676863"/>
<dbReference type="PROSITE" id="PS50940">
    <property type="entry name" value="CHIT_BIND_II"/>
    <property type="match status" value="1"/>
</dbReference>